<comment type="caution">
    <text evidence="1">The sequence shown here is derived from an EMBL/GenBank/DDBJ whole genome shotgun (WGS) entry which is preliminary data.</text>
</comment>
<organism evidence="1 2">
    <name type="scientific">Mycolicibacterium canariasense</name>
    <name type="common">Mycobacterium canariasense</name>
    <dbReference type="NCBI Taxonomy" id="228230"/>
    <lineage>
        <taxon>Bacteria</taxon>
        <taxon>Bacillati</taxon>
        <taxon>Actinomycetota</taxon>
        <taxon>Actinomycetes</taxon>
        <taxon>Mycobacteriales</taxon>
        <taxon>Mycobacteriaceae</taxon>
        <taxon>Mycolicibacterium</taxon>
    </lineage>
</organism>
<accession>A0A100WK29</accession>
<reference evidence="2" key="2">
    <citation type="submission" date="2016-02" db="EMBL/GenBank/DDBJ databases">
        <title>Draft genome sequence of five rapidly growing Mycobacterium species.</title>
        <authorList>
            <person name="Katahira K."/>
            <person name="Gotou Y."/>
            <person name="Iida K."/>
            <person name="Ogura Y."/>
            <person name="Hayashi T."/>
        </authorList>
    </citation>
    <scope>NUCLEOTIDE SEQUENCE [LARGE SCALE GENOMIC DNA]</scope>
    <source>
        <strain evidence="2">JCM15298</strain>
    </source>
</reference>
<name>A0A100WK29_MYCCR</name>
<dbReference type="AlphaFoldDB" id="A0A100WK29"/>
<dbReference type="EMBL" id="BCSY01000136">
    <property type="protein sequence ID" value="GAS99626.1"/>
    <property type="molecule type" value="Genomic_DNA"/>
</dbReference>
<sequence>MGLKIRCPTQEREAAGKAVQQSIRRRTTVLGMRNQISTQWVLIEAIQADDFLFDQDSQSSWPVLSSQPHPAQHWRRLVSGEPGSGRCLDAPIGTWVRRVLQ</sequence>
<dbReference type="Proteomes" id="UP000069443">
    <property type="component" value="Unassembled WGS sequence"/>
</dbReference>
<reference evidence="2" key="1">
    <citation type="journal article" date="2016" name="Genome Announc.">
        <title>Draft Genome Sequences of Five Rapidly Growing Mycobacterium Species, M. thermoresistibile, M. fortuitum subsp. acetamidolyticum, M. canariasense, M. brisbanense, and M. novocastrense.</title>
        <authorList>
            <person name="Katahira K."/>
            <person name="Ogura Y."/>
            <person name="Gotoh Y."/>
            <person name="Hayashi T."/>
        </authorList>
    </citation>
    <scope>NUCLEOTIDE SEQUENCE [LARGE SCALE GENOMIC DNA]</scope>
    <source>
        <strain evidence="2">JCM15298</strain>
    </source>
</reference>
<gene>
    <name evidence="1" type="ORF">RMCC_6591</name>
</gene>
<evidence type="ECO:0000313" key="1">
    <source>
        <dbReference type="EMBL" id="GAS99626.1"/>
    </source>
</evidence>
<evidence type="ECO:0000313" key="2">
    <source>
        <dbReference type="Proteomes" id="UP000069443"/>
    </source>
</evidence>
<protein>
    <submittedName>
        <fullName evidence="1">Uncharacterized protein</fullName>
    </submittedName>
</protein>
<keyword evidence="2" id="KW-1185">Reference proteome</keyword>
<proteinExistence type="predicted"/>